<dbReference type="GO" id="GO:0016491">
    <property type="term" value="F:oxidoreductase activity"/>
    <property type="evidence" value="ECO:0007669"/>
    <property type="project" value="UniProtKB-KW"/>
</dbReference>
<evidence type="ECO:0000313" key="4">
    <source>
        <dbReference type="Proteomes" id="UP000293142"/>
    </source>
</evidence>
<evidence type="ECO:0000259" key="2">
    <source>
        <dbReference type="Pfam" id="PF00248"/>
    </source>
</evidence>
<dbReference type="InterPro" id="IPR050523">
    <property type="entry name" value="AKR_Detox_Biosynth"/>
</dbReference>
<dbReference type="InterPro" id="IPR023210">
    <property type="entry name" value="NADP_OxRdtase_dom"/>
</dbReference>
<keyword evidence="4" id="KW-1185">Reference proteome</keyword>
<feature type="domain" description="NADP-dependent oxidoreductase" evidence="2">
    <location>
        <begin position="16"/>
        <end position="304"/>
    </location>
</feature>
<dbReference type="InterPro" id="IPR020471">
    <property type="entry name" value="AKR"/>
</dbReference>
<dbReference type="CDD" id="cd19082">
    <property type="entry name" value="AKR_AKR10A1_2"/>
    <property type="match status" value="1"/>
</dbReference>
<dbReference type="Gene3D" id="3.20.20.100">
    <property type="entry name" value="NADP-dependent oxidoreductase domain"/>
    <property type="match status" value="1"/>
</dbReference>
<evidence type="ECO:0000313" key="3">
    <source>
        <dbReference type="EMBL" id="TBL70922.1"/>
    </source>
</evidence>
<reference evidence="3 4" key="1">
    <citation type="submission" date="2019-02" db="EMBL/GenBank/DDBJ databases">
        <title>Paenibacillus sp. nov., isolated from surface-sterilized tissue of Thalictrum simplex L.</title>
        <authorList>
            <person name="Tuo L."/>
        </authorList>
    </citation>
    <scope>NUCLEOTIDE SEQUENCE [LARGE SCALE GENOMIC DNA]</scope>
    <source>
        <strain evidence="3 4">N2SHLJ1</strain>
    </source>
</reference>
<dbReference type="AlphaFoldDB" id="A0A4V2J3B1"/>
<dbReference type="Proteomes" id="UP000293142">
    <property type="component" value="Unassembled WGS sequence"/>
</dbReference>
<dbReference type="EMBL" id="SIRE01000029">
    <property type="protein sequence ID" value="TBL70922.1"/>
    <property type="molecule type" value="Genomic_DNA"/>
</dbReference>
<proteinExistence type="predicted"/>
<dbReference type="SUPFAM" id="SSF51430">
    <property type="entry name" value="NAD(P)-linked oxidoreductase"/>
    <property type="match status" value="1"/>
</dbReference>
<dbReference type="PRINTS" id="PR00069">
    <property type="entry name" value="ALDKETRDTASE"/>
</dbReference>
<name>A0A4V2J3B1_9BACL</name>
<dbReference type="OrthoDB" id="9773828at2"/>
<gene>
    <name evidence="3" type="ORF">EYB31_32005</name>
</gene>
<accession>A0A4V2J3B1</accession>
<dbReference type="Pfam" id="PF00248">
    <property type="entry name" value="Aldo_ket_red"/>
    <property type="match status" value="1"/>
</dbReference>
<dbReference type="InterPro" id="IPR036812">
    <property type="entry name" value="NAD(P)_OxRdtase_dom_sf"/>
</dbReference>
<keyword evidence="1" id="KW-0560">Oxidoreductase</keyword>
<organism evidence="3 4">
    <name type="scientific">Paenibacillus thalictri</name>
    <dbReference type="NCBI Taxonomy" id="2527873"/>
    <lineage>
        <taxon>Bacteria</taxon>
        <taxon>Bacillati</taxon>
        <taxon>Bacillota</taxon>
        <taxon>Bacilli</taxon>
        <taxon>Bacillales</taxon>
        <taxon>Paenibacillaceae</taxon>
        <taxon>Paenibacillus</taxon>
    </lineage>
</organism>
<dbReference type="PANTHER" id="PTHR43364:SF4">
    <property type="entry name" value="NAD(P)-LINKED OXIDOREDUCTASE SUPERFAMILY PROTEIN"/>
    <property type="match status" value="1"/>
</dbReference>
<dbReference type="PANTHER" id="PTHR43364">
    <property type="entry name" value="NADH-SPECIFIC METHYLGLYOXAL REDUCTASE-RELATED"/>
    <property type="match status" value="1"/>
</dbReference>
<comment type="caution">
    <text evidence="3">The sequence shown here is derived from an EMBL/GenBank/DDBJ whole genome shotgun (WGS) entry which is preliminary data.</text>
</comment>
<protein>
    <submittedName>
        <fullName evidence="3">Aldo/keto reductase</fullName>
    </submittedName>
</protein>
<evidence type="ECO:0000256" key="1">
    <source>
        <dbReference type="ARBA" id="ARBA00023002"/>
    </source>
</evidence>
<sequence>MKHISIEGSSKTVSQLIMGGDHFSESKYDLVSSLLDTFLANGGNTVDTAHQYGEDGASEKAIGRWMKERGNREQVVILTKGAHHDETGRRVNPQAITHDITESLKRLQTDYLDMWALHRDDPNVPVEVVIDVLNEHMNAGRIRAIGASNWSYERIQAANEYARSQGMKGFTFSSTNLSLAKMIVPRWEGCVAADEATCAWHAKTGLPLLSWSSLGGGFMAGRFSPEQRDNEEMVRTYYSEANWQRLERTKELAAQKGIPFVQLALAYVLHQPFPTCALVAAYSAQELHNNLAATDTTLSPEEVRWLEYGEQ</sequence>
<dbReference type="GO" id="GO:0005829">
    <property type="term" value="C:cytosol"/>
    <property type="evidence" value="ECO:0007669"/>
    <property type="project" value="TreeGrafter"/>
</dbReference>